<organism evidence="1 2">
    <name type="scientific">Nemorincola caseinilytica</name>
    <dbReference type="NCBI Taxonomy" id="2054315"/>
    <lineage>
        <taxon>Bacteria</taxon>
        <taxon>Pseudomonadati</taxon>
        <taxon>Bacteroidota</taxon>
        <taxon>Chitinophagia</taxon>
        <taxon>Chitinophagales</taxon>
        <taxon>Chitinophagaceae</taxon>
        <taxon>Nemorincola</taxon>
    </lineage>
</organism>
<evidence type="ECO:0008006" key="3">
    <source>
        <dbReference type="Google" id="ProtNLM"/>
    </source>
</evidence>
<dbReference type="PROSITE" id="PS51257">
    <property type="entry name" value="PROKAR_LIPOPROTEIN"/>
    <property type="match status" value="1"/>
</dbReference>
<reference evidence="2" key="1">
    <citation type="journal article" date="2019" name="Int. J. Syst. Evol. Microbiol.">
        <title>The Global Catalogue of Microorganisms (GCM) 10K type strain sequencing project: providing services to taxonomists for standard genome sequencing and annotation.</title>
        <authorList>
            <consortium name="The Broad Institute Genomics Platform"/>
            <consortium name="The Broad Institute Genome Sequencing Center for Infectious Disease"/>
            <person name="Wu L."/>
            <person name="Ma J."/>
        </authorList>
    </citation>
    <scope>NUCLEOTIDE SEQUENCE [LARGE SCALE GENOMIC DNA]</scope>
    <source>
        <strain evidence="2">JCM 32105</strain>
    </source>
</reference>
<dbReference type="EMBL" id="BAABFA010000024">
    <property type="protein sequence ID" value="GAA4470457.1"/>
    <property type="molecule type" value="Genomic_DNA"/>
</dbReference>
<accession>A0ABP8NS75</accession>
<sequence length="188" mass="20368">MKKYIAIVTAALLVSTIWTSCRKPEEDVDIPDPDNEVITTVRLEAVNAADTTDKVTAEWRDLTPNDGNPDLSKANMTLKKDAVYNVSLTFLDETKTPAGDITEEVRDRANYHLVCYAPATGLNLGVVRTDKDNNTPQMELGLQSKFTTGAVSTGNLQVALHHQPSGKNGTDCSIGSTDAEVNFAITVQ</sequence>
<gene>
    <name evidence="1" type="ORF">GCM10023093_31790</name>
</gene>
<protein>
    <recommendedName>
        <fullName evidence="3">Type 1 periplasmic binding fold superfamily protein</fullName>
    </recommendedName>
</protein>
<name>A0ABP8NS75_9BACT</name>
<comment type="caution">
    <text evidence="1">The sequence shown here is derived from an EMBL/GenBank/DDBJ whole genome shotgun (WGS) entry which is preliminary data.</text>
</comment>
<keyword evidence="2" id="KW-1185">Reference proteome</keyword>
<dbReference type="RefSeq" id="WP_345085560.1">
    <property type="nucleotide sequence ID" value="NZ_BAABFA010000024.1"/>
</dbReference>
<evidence type="ECO:0000313" key="1">
    <source>
        <dbReference type="EMBL" id="GAA4470457.1"/>
    </source>
</evidence>
<evidence type="ECO:0000313" key="2">
    <source>
        <dbReference type="Proteomes" id="UP001500067"/>
    </source>
</evidence>
<proteinExistence type="predicted"/>
<dbReference type="Proteomes" id="UP001500067">
    <property type="component" value="Unassembled WGS sequence"/>
</dbReference>